<evidence type="ECO:0000256" key="4">
    <source>
        <dbReference type="ARBA" id="ARBA00022840"/>
    </source>
</evidence>
<dbReference type="InterPro" id="IPR027417">
    <property type="entry name" value="P-loop_NTPase"/>
</dbReference>
<reference evidence="7" key="1">
    <citation type="submission" date="2020-05" db="EMBL/GenBank/DDBJ databases">
        <title>Nod-independent and nitrogen-fixing Bradyrhizobium aeschynomene sp. nov. isolated from nodules of Aeschynomene indica.</title>
        <authorList>
            <person name="Zhang Z."/>
        </authorList>
    </citation>
    <scope>NUCLEOTIDE SEQUENCE</scope>
    <source>
        <strain evidence="7">83012</strain>
    </source>
</reference>
<dbReference type="InterPro" id="IPR001650">
    <property type="entry name" value="Helicase_C-like"/>
</dbReference>
<name>A0ABX2C9J1_9BRAD</name>
<comment type="caution">
    <text evidence="7">The sequence shown here is derived from an EMBL/GenBank/DDBJ whole genome shotgun (WGS) entry which is preliminary data.</text>
</comment>
<dbReference type="Proteomes" id="UP000886476">
    <property type="component" value="Unassembled WGS sequence"/>
</dbReference>
<keyword evidence="3 7" id="KW-0347">Helicase</keyword>
<dbReference type="PROSITE" id="PS51194">
    <property type="entry name" value="HELICASE_CTER"/>
    <property type="match status" value="1"/>
</dbReference>
<dbReference type="PANTHER" id="PTHR11274">
    <property type="entry name" value="RAD25/XP-B DNA REPAIR HELICASE"/>
    <property type="match status" value="1"/>
</dbReference>
<evidence type="ECO:0000256" key="1">
    <source>
        <dbReference type="ARBA" id="ARBA00022741"/>
    </source>
</evidence>
<dbReference type="CDD" id="cd09179">
    <property type="entry name" value="PLDc_N_DEXD_a"/>
    <property type="match status" value="1"/>
</dbReference>
<protein>
    <submittedName>
        <fullName evidence="7">DEAD/DEAH box helicase family protein</fullName>
    </submittedName>
</protein>
<proteinExistence type="predicted"/>
<gene>
    <name evidence="7" type="ORF">HL667_06905</name>
</gene>
<keyword evidence="1" id="KW-0547">Nucleotide-binding</keyword>
<feature type="domain" description="Helicase C-terminal" evidence="6">
    <location>
        <begin position="516"/>
        <end position="671"/>
    </location>
</feature>
<keyword evidence="2" id="KW-0378">Hydrolase</keyword>
<dbReference type="InterPro" id="IPR050615">
    <property type="entry name" value="ATP-dep_DNA_Helicase"/>
</dbReference>
<dbReference type="Gene3D" id="3.40.50.300">
    <property type="entry name" value="P-loop containing nucleotide triphosphate hydrolases"/>
    <property type="match status" value="2"/>
</dbReference>
<dbReference type="EMBL" id="JABFDN010000002">
    <property type="protein sequence ID" value="NPU64718.1"/>
    <property type="molecule type" value="Genomic_DNA"/>
</dbReference>
<dbReference type="SMART" id="SM00487">
    <property type="entry name" value="DEXDc"/>
    <property type="match status" value="1"/>
</dbReference>
<dbReference type="InterPro" id="IPR006935">
    <property type="entry name" value="Helicase/UvrB_N"/>
</dbReference>
<dbReference type="InterPro" id="IPR014001">
    <property type="entry name" value="Helicase_ATP-bd"/>
</dbReference>
<dbReference type="SUPFAM" id="SSF52540">
    <property type="entry name" value="P-loop containing nucleoside triphosphate hydrolases"/>
    <property type="match status" value="1"/>
</dbReference>
<dbReference type="SMART" id="SM00490">
    <property type="entry name" value="HELICc"/>
    <property type="match status" value="1"/>
</dbReference>
<keyword evidence="8" id="KW-1185">Reference proteome</keyword>
<sequence>MPLLSELNLRTSYHKGRDDIANDFYLPCMRRATEYDRAVGYFRSTVFLIAWPALRKFIEQGGRIRILCSQVLAEQDIAALEAGYSARVDEILNARLLEEVKSLLREETILVPAKILAALVAQGSIDLQIAVLRDTQVRGASGRIFHDKLGIFRDATSNIVIFKGSMNETWAGLSADGNLESIDVAASWMGARDLERARTEEAYFTDLWNDNYPTLRVRPFPQIAREELASQASVEWEADLEAILSANETGQARATERSLHPHQAAGLASWAANGRKGILAFVTGSGKTFTAITALKDSLKNRNKIAVVVAPDQVLFDQWYRELEVASSELGGGILRAGAGHTRWRESLRLWTSPGPRKRILLATVQTASSDEFRAGLTGGDHLLLIADEVHRLGSPHHRKLLDESLFGERLGLSATPERAGDPIGTSALLGYFRGILEPRYTLADAVRDGVLTRYFYRPHTVTLSDLEAAEWLKLTKEIGRLRARIGNREDVQMLKKRLQQLFIQRAKIVKHATAKVPLAVSVLSSEYKPGQRWIVYCDDMSQLSAVATALDARGMSTIPFHSQMEGDRAETLGWLDRRGGIVIAIKCLDEGVDVPSVTHALILASSKNPREFIQRRGRVLRTAPGKSLAYVHDALVLPPSGGEARSESKNDPIIKGELARAVEFANNADNPACAADLQRIAIELGIDWRSLLLQGNEDEEDD</sequence>
<evidence type="ECO:0000259" key="6">
    <source>
        <dbReference type="PROSITE" id="PS51194"/>
    </source>
</evidence>
<evidence type="ECO:0000313" key="7">
    <source>
        <dbReference type="EMBL" id="NPU64718.1"/>
    </source>
</evidence>
<dbReference type="Pfam" id="PF04851">
    <property type="entry name" value="ResIII"/>
    <property type="match status" value="1"/>
</dbReference>
<accession>A0ABX2C9J1</accession>
<evidence type="ECO:0000259" key="5">
    <source>
        <dbReference type="PROSITE" id="PS51192"/>
    </source>
</evidence>
<dbReference type="RefSeq" id="WP_172109844.1">
    <property type="nucleotide sequence ID" value="NZ_JABFDN010000002.1"/>
</dbReference>
<organism evidence="7 8">
    <name type="scientific">Bradyrhizobium aeschynomenes</name>
    <dbReference type="NCBI Taxonomy" id="2734909"/>
    <lineage>
        <taxon>Bacteria</taxon>
        <taxon>Pseudomonadati</taxon>
        <taxon>Pseudomonadota</taxon>
        <taxon>Alphaproteobacteria</taxon>
        <taxon>Hyphomicrobiales</taxon>
        <taxon>Nitrobacteraceae</taxon>
        <taxon>Bradyrhizobium</taxon>
    </lineage>
</organism>
<dbReference type="GO" id="GO:0004386">
    <property type="term" value="F:helicase activity"/>
    <property type="evidence" value="ECO:0007669"/>
    <property type="project" value="UniProtKB-KW"/>
</dbReference>
<dbReference type="Pfam" id="PF00271">
    <property type="entry name" value="Helicase_C"/>
    <property type="match status" value="1"/>
</dbReference>
<feature type="domain" description="Helicase ATP-binding" evidence="5">
    <location>
        <begin position="268"/>
        <end position="435"/>
    </location>
</feature>
<keyword evidence="4" id="KW-0067">ATP-binding</keyword>
<evidence type="ECO:0000313" key="8">
    <source>
        <dbReference type="Proteomes" id="UP000886476"/>
    </source>
</evidence>
<evidence type="ECO:0000256" key="2">
    <source>
        <dbReference type="ARBA" id="ARBA00022801"/>
    </source>
</evidence>
<dbReference type="PROSITE" id="PS51192">
    <property type="entry name" value="HELICASE_ATP_BIND_1"/>
    <property type="match status" value="1"/>
</dbReference>
<dbReference type="PANTHER" id="PTHR11274:SF0">
    <property type="entry name" value="GENERAL TRANSCRIPTION AND DNA REPAIR FACTOR IIH HELICASE SUBUNIT XPB"/>
    <property type="match status" value="1"/>
</dbReference>
<evidence type="ECO:0000256" key="3">
    <source>
        <dbReference type="ARBA" id="ARBA00022806"/>
    </source>
</evidence>